<dbReference type="Pfam" id="PF13765">
    <property type="entry name" value="PRY"/>
    <property type="match status" value="1"/>
</dbReference>
<evidence type="ECO:0000313" key="9">
    <source>
        <dbReference type="Proteomes" id="UP000314982"/>
    </source>
</evidence>
<reference evidence="9" key="1">
    <citation type="submission" date="2018-06" db="EMBL/GenBank/DDBJ databases">
        <title>Genome assembly of Danube salmon.</title>
        <authorList>
            <person name="Macqueen D.J."/>
            <person name="Gundappa M.K."/>
        </authorList>
    </citation>
    <scope>NUCLEOTIDE SEQUENCE [LARGE SCALE GENOMIC DNA]</scope>
</reference>
<evidence type="ECO:0000313" key="8">
    <source>
        <dbReference type="Ensembl" id="ENSHHUP00000060210.1"/>
    </source>
</evidence>
<dbReference type="InterPro" id="IPR058030">
    <property type="entry name" value="TRIM8/14/16/25/29/45/65_CC"/>
</dbReference>
<dbReference type="GO" id="GO:0005737">
    <property type="term" value="C:cytoplasm"/>
    <property type="evidence" value="ECO:0007669"/>
    <property type="project" value="UniProtKB-ARBA"/>
</dbReference>
<dbReference type="Gene3D" id="4.10.830.40">
    <property type="match status" value="1"/>
</dbReference>
<feature type="domain" description="B30.2/SPRY" evidence="7">
    <location>
        <begin position="328"/>
        <end position="513"/>
    </location>
</feature>
<dbReference type="Pfam" id="PF00622">
    <property type="entry name" value="SPRY"/>
    <property type="match status" value="1"/>
</dbReference>
<dbReference type="InterPro" id="IPR003879">
    <property type="entry name" value="Butyrophylin_SPRY"/>
</dbReference>
<dbReference type="PROSITE" id="PS50119">
    <property type="entry name" value="ZF_BBOX"/>
    <property type="match status" value="1"/>
</dbReference>
<evidence type="ECO:0000256" key="1">
    <source>
        <dbReference type="ARBA" id="ARBA00022723"/>
    </source>
</evidence>
<evidence type="ECO:0000259" key="7">
    <source>
        <dbReference type="PROSITE" id="PS50188"/>
    </source>
</evidence>
<keyword evidence="5" id="KW-0175">Coiled coil</keyword>
<dbReference type="Gene3D" id="3.30.160.60">
    <property type="entry name" value="Classic Zinc Finger"/>
    <property type="match status" value="1"/>
</dbReference>
<feature type="domain" description="B box-type" evidence="6">
    <location>
        <begin position="112"/>
        <end position="152"/>
    </location>
</feature>
<dbReference type="InterPro" id="IPR003877">
    <property type="entry name" value="SPRY_dom"/>
</dbReference>
<dbReference type="InterPro" id="IPR043136">
    <property type="entry name" value="B30.2/SPRY_sf"/>
</dbReference>
<dbReference type="Proteomes" id="UP000314982">
    <property type="component" value="Unassembled WGS sequence"/>
</dbReference>
<dbReference type="SMART" id="SM00336">
    <property type="entry name" value="BBOX"/>
    <property type="match status" value="1"/>
</dbReference>
<proteinExistence type="predicted"/>
<evidence type="ECO:0000256" key="5">
    <source>
        <dbReference type="SAM" id="Coils"/>
    </source>
</evidence>
<dbReference type="Ensembl" id="ENSHHUT00000062265.1">
    <property type="protein sequence ID" value="ENSHHUP00000060210.1"/>
    <property type="gene ID" value="ENSHHUG00000035517.1"/>
</dbReference>
<sequence length="513" mass="58303">FLSTLVLADFPQYSCPQCRQIFIPRPVLKRNIVLAEVVDKLKKTGLQAAPPPALYYAGPGDVACDVCTGTRKQKALMSCLACLASYCETHLQPHYESPALRKHKLVKATGQLQEKICSHHDKLLEVYCRTDQQCICYLCTMDEHKGHDTVSAAAERTEKQRQLGMSQQKIQQRFQEREKELKELQQALESLKRSAQAAVEDSDQIFTELIRSIERRRSEVKELIRAQEKAQVSQAEGLLEQLKQEIAELRKRSTELEQLSHTEDHINFLQSYQSLSSISVSSDLPSIVVRPLQYFGDVSKTVSELREKLEDFLKGEWTKISTTVNIVDVVLPPEPKTREQLLQYSCQLTLDPNTAGTHLSLSEGNRKVTYTGQAQPYPDHPDRFTNNYQVLCREGLSGRCYWEVEWSGNVVVTAVSYKDISRTETYDAFGHNNKSWTLQWSSGSYYFRHNNVVTKVSGPQSSRLGVYLDHKAGTLSFYSVSDTMTLLHRVQTTFTQPLYPGFYLSGTAELVKL</sequence>
<dbReference type="InterPro" id="IPR051051">
    <property type="entry name" value="E3_ubiq-ligase_TRIM/RNF"/>
</dbReference>
<protein>
    <recommendedName>
        <fullName evidence="10">B30.2/SPRY domain-containing protein</fullName>
    </recommendedName>
</protein>
<feature type="coiled-coil region" evidence="5">
    <location>
        <begin position="167"/>
        <end position="259"/>
    </location>
</feature>
<dbReference type="InterPro" id="IPR006574">
    <property type="entry name" value="PRY"/>
</dbReference>
<dbReference type="SMART" id="SM00449">
    <property type="entry name" value="SPRY"/>
    <property type="match status" value="1"/>
</dbReference>
<dbReference type="PANTHER" id="PTHR25465">
    <property type="entry name" value="B-BOX DOMAIN CONTAINING"/>
    <property type="match status" value="1"/>
</dbReference>
<evidence type="ECO:0008006" key="10">
    <source>
        <dbReference type="Google" id="ProtNLM"/>
    </source>
</evidence>
<dbReference type="CDD" id="cd16040">
    <property type="entry name" value="SPRY_PRY_SNTX"/>
    <property type="match status" value="1"/>
</dbReference>
<dbReference type="InterPro" id="IPR000315">
    <property type="entry name" value="Znf_B-box"/>
</dbReference>
<reference evidence="8" key="3">
    <citation type="submission" date="2025-09" db="UniProtKB">
        <authorList>
            <consortium name="Ensembl"/>
        </authorList>
    </citation>
    <scope>IDENTIFICATION</scope>
</reference>
<dbReference type="AlphaFoldDB" id="A0A4W5PEZ4"/>
<dbReference type="InterPro" id="IPR001870">
    <property type="entry name" value="B30.2/SPRY"/>
</dbReference>
<dbReference type="CDD" id="cd19769">
    <property type="entry name" value="Bbox2_TRIM16-like"/>
    <property type="match status" value="1"/>
</dbReference>
<evidence type="ECO:0000256" key="3">
    <source>
        <dbReference type="ARBA" id="ARBA00022833"/>
    </source>
</evidence>
<dbReference type="CDD" id="cd06503">
    <property type="entry name" value="ATP-synt_Fo_b"/>
    <property type="match status" value="1"/>
</dbReference>
<dbReference type="InterPro" id="IPR013320">
    <property type="entry name" value="ConA-like_dom_sf"/>
</dbReference>
<dbReference type="Pfam" id="PF00643">
    <property type="entry name" value="zf-B_box"/>
    <property type="match status" value="1"/>
</dbReference>
<organism evidence="8 9">
    <name type="scientific">Hucho hucho</name>
    <name type="common">huchen</name>
    <dbReference type="NCBI Taxonomy" id="62062"/>
    <lineage>
        <taxon>Eukaryota</taxon>
        <taxon>Metazoa</taxon>
        <taxon>Chordata</taxon>
        <taxon>Craniata</taxon>
        <taxon>Vertebrata</taxon>
        <taxon>Euteleostomi</taxon>
        <taxon>Actinopterygii</taxon>
        <taxon>Neopterygii</taxon>
        <taxon>Teleostei</taxon>
        <taxon>Protacanthopterygii</taxon>
        <taxon>Salmoniformes</taxon>
        <taxon>Salmonidae</taxon>
        <taxon>Salmoninae</taxon>
        <taxon>Hucho</taxon>
    </lineage>
</organism>
<name>A0A4W5PEZ4_9TELE</name>
<dbReference type="GO" id="GO:0008270">
    <property type="term" value="F:zinc ion binding"/>
    <property type="evidence" value="ECO:0007669"/>
    <property type="project" value="UniProtKB-KW"/>
</dbReference>
<keyword evidence="2 4" id="KW-0863">Zinc-finger</keyword>
<dbReference type="SMART" id="SM00589">
    <property type="entry name" value="PRY"/>
    <property type="match status" value="1"/>
</dbReference>
<dbReference type="Pfam" id="PF25600">
    <property type="entry name" value="TRIM_CC"/>
    <property type="match status" value="1"/>
</dbReference>
<dbReference type="PANTHER" id="PTHR25465:SF5">
    <property type="entry name" value="E3 UBIQUITIN_ISG15 LIGASE TRIM25-RELATED"/>
    <property type="match status" value="1"/>
</dbReference>
<keyword evidence="1" id="KW-0479">Metal-binding</keyword>
<keyword evidence="9" id="KW-1185">Reference proteome</keyword>
<dbReference type="GeneTree" id="ENSGT01150000286899"/>
<evidence type="ECO:0000256" key="2">
    <source>
        <dbReference type="ARBA" id="ARBA00022771"/>
    </source>
</evidence>
<evidence type="ECO:0000259" key="6">
    <source>
        <dbReference type="PROSITE" id="PS50119"/>
    </source>
</evidence>
<dbReference type="PRINTS" id="PR01407">
    <property type="entry name" value="BUTYPHLNCDUF"/>
</dbReference>
<dbReference type="SUPFAM" id="SSF57845">
    <property type="entry name" value="B-box zinc-binding domain"/>
    <property type="match status" value="1"/>
</dbReference>
<dbReference type="SUPFAM" id="SSF49899">
    <property type="entry name" value="Concanavalin A-like lectins/glucanases"/>
    <property type="match status" value="1"/>
</dbReference>
<keyword evidence="3" id="KW-0862">Zinc</keyword>
<reference evidence="8" key="2">
    <citation type="submission" date="2025-08" db="UniProtKB">
        <authorList>
            <consortium name="Ensembl"/>
        </authorList>
    </citation>
    <scope>IDENTIFICATION</scope>
</reference>
<evidence type="ECO:0000256" key="4">
    <source>
        <dbReference type="PROSITE-ProRule" id="PRU00024"/>
    </source>
</evidence>
<accession>A0A4W5PEZ4</accession>
<dbReference type="PROSITE" id="PS50188">
    <property type="entry name" value="B302_SPRY"/>
    <property type="match status" value="1"/>
</dbReference>
<dbReference type="Gene3D" id="2.60.120.920">
    <property type="match status" value="1"/>
</dbReference>